<protein>
    <submittedName>
        <fullName evidence="3">DUF1206 domain-containing protein</fullName>
    </submittedName>
</protein>
<evidence type="ECO:0000259" key="2">
    <source>
        <dbReference type="Pfam" id="PF06724"/>
    </source>
</evidence>
<dbReference type="AlphaFoldDB" id="A0A5J5GM71"/>
<dbReference type="InterPro" id="IPR009597">
    <property type="entry name" value="DUF1206"/>
</dbReference>
<feature type="transmembrane region" description="Helical" evidence="1">
    <location>
        <begin position="97"/>
        <end position="119"/>
    </location>
</feature>
<feature type="transmembrane region" description="Helical" evidence="1">
    <location>
        <begin position="21"/>
        <end position="39"/>
    </location>
</feature>
<feature type="transmembrane region" description="Helical" evidence="1">
    <location>
        <begin position="147"/>
        <end position="167"/>
    </location>
</feature>
<feature type="transmembrane region" description="Helical" evidence="1">
    <location>
        <begin position="59"/>
        <end position="77"/>
    </location>
</feature>
<dbReference type="Pfam" id="PF06724">
    <property type="entry name" value="DUF1206"/>
    <property type="match status" value="3"/>
</dbReference>
<evidence type="ECO:0000313" key="3">
    <source>
        <dbReference type="EMBL" id="KAA9008718.1"/>
    </source>
</evidence>
<dbReference type="RefSeq" id="WP_150444251.1">
    <property type="nucleotide sequence ID" value="NZ_VYQE01000002.1"/>
</dbReference>
<feature type="transmembrane region" description="Helical" evidence="1">
    <location>
        <begin position="237"/>
        <end position="258"/>
    </location>
</feature>
<feature type="domain" description="DUF1206" evidence="2">
    <location>
        <begin position="97"/>
        <end position="172"/>
    </location>
</feature>
<feature type="transmembrane region" description="Helical" evidence="1">
    <location>
        <begin position="188"/>
        <end position="217"/>
    </location>
</feature>
<comment type="caution">
    <text evidence="3">The sequence shown here is derived from an EMBL/GenBank/DDBJ whole genome shotgun (WGS) entry which is preliminary data.</text>
</comment>
<name>A0A5J5GM71_9RHOB</name>
<gene>
    <name evidence="3" type="ORF">F3S47_05480</name>
</gene>
<keyword evidence="1" id="KW-0472">Membrane</keyword>
<dbReference type="Proteomes" id="UP000326554">
    <property type="component" value="Unassembled WGS sequence"/>
</dbReference>
<sequence>MSQTDLSWSVPVMRAGYAGRGLVYLVVAGFSLYAIWRGGSAEGTQSALQQLETTFGGGVVLFLIFAGLMAYMIWRLIDAAYDLEAYGSDGEGAVARIGMVVTGLIHGALGIAALLILFASGGSSGGGSGGGGSTIAEVTGQVMSQPYGRWIVGLAGLATVGAGLYYIKKAWKEEYRKFLRANHFTVNWNWALKAGVAAQGVVVTIVGGFLLVAAWRANPNEAGGLGQTFSWLQQQTYGQILVTLLCLGLLGFSLFCFVNAGYRIIPKVAGDDIETLGQRLKAKAEQKASA</sequence>
<feature type="domain" description="DUF1206" evidence="2">
    <location>
        <begin position="194"/>
        <end position="263"/>
    </location>
</feature>
<reference evidence="3 4" key="1">
    <citation type="submission" date="2019-09" db="EMBL/GenBank/DDBJ databases">
        <authorList>
            <person name="Park J.-S."/>
            <person name="Choi H.-J."/>
        </authorList>
    </citation>
    <scope>NUCLEOTIDE SEQUENCE [LARGE SCALE GENOMIC DNA]</scope>
    <source>
        <strain evidence="3 4">176SS1-4</strain>
    </source>
</reference>
<evidence type="ECO:0000256" key="1">
    <source>
        <dbReference type="SAM" id="Phobius"/>
    </source>
</evidence>
<accession>A0A5J5GM71</accession>
<organism evidence="3 4">
    <name type="scientific">Histidinibacterium aquaticum</name>
    <dbReference type="NCBI Taxonomy" id="2613962"/>
    <lineage>
        <taxon>Bacteria</taxon>
        <taxon>Pseudomonadati</taxon>
        <taxon>Pseudomonadota</taxon>
        <taxon>Alphaproteobacteria</taxon>
        <taxon>Rhodobacterales</taxon>
        <taxon>Paracoccaceae</taxon>
        <taxon>Histidinibacterium</taxon>
    </lineage>
</organism>
<keyword evidence="4" id="KW-1185">Reference proteome</keyword>
<dbReference type="EMBL" id="VYQE01000002">
    <property type="protein sequence ID" value="KAA9008718.1"/>
    <property type="molecule type" value="Genomic_DNA"/>
</dbReference>
<feature type="domain" description="DUF1206" evidence="2">
    <location>
        <begin position="15"/>
        <end position="82"/>
    </location>
</feature>
<proteinExistence type="predicted"/>
<keyword evidence="1" id="KW-0812">Transmembrane</keyword>
<evidence type="ECO:0000313" key="4">
    <source>
        <dbReference type="Proteomes" id="UP000326554"/>
    </source>
</evidence>
<keyword evidence="1" id="KW-1133">Transmembrane helix</keyword>